<feature type="chain" id="PRO_5045729022" evidence="1">
    <location>
        <begin position="19"/>
        <end position="198"/>
    </location>
</feature>
<evidence type="ECO:0000256" key="1">
    <source>
        <dbReference type="SAM" id="SignalP"/>
    </source>
</evidence>
<gene>
    <name evidence="3" type="ORF">AB0T83_02290</name>
</gene>
<dbReference type="PANTHER" id="PTHR34406">
    <property type="entry name" value="PROTEIN YCEI"/>
    <property type="match status" value="1"/>
</dbReference>
<reference evidence="3 4" key="1">
    <citation type="submission" date="2024-07" db="EMBL/GenBank/DDBJ databases">
        <authorList>
            <person name="Kang M."/>
        </authorList>
    </citation>
    <scope>NUCLEOTIDE SEQUENCE [LARGE SCALE GENOMIC DNA]</scope>
    <source>
        <strain evidence="3 4">DFM31</strain>
    </source>
</reference>
<protein>
    <submittedName>
        <fullName evidence="3">YceI family protein</fullName>
    </submittedName>
</protein>
<dbReference type="InterPro" id="IPR007372">
    <property type="entry name" value="Lipid/polyisoprenoid-bd_YceI"/>
</dbReference>
<sequence length="198" mass="20867">MKTTALAAAFGLATATLAAPVLADAEAYVLDASHSQILFSYDHLGFSTTYGLFSGFEGEIQFDADNPAASLVSVSMPVTAMFTGWEERDAHLLSDDFFGADDDDLVTFVSTGIEVTGETTALITGDLTLNGVTQAVVLDTTLNQAGVHPMAQKPWLGFDATTVLKRSDFGVDKFAPFVSDEVAVQISIEAMLADGNPS</sequence>
<feature type="signal peptide" evidence="1">
    <location>
        <begin position="1"/>
        <end position="18"/>
    </location>
</feature>
<name>A0ABV3L237_9RHOB</name>
<accession>A0ABV3L237</accession>
<keyword evidence="1" id="KW-0732">Signal</keyword>
<proteinExistence type="predicted"/>
<comment type="caution">
    <text evidence="3">The sequence shown here is derived from an EMBL/GenBank/DDBJ whole genome shotgun (WGS) entry which is preliminary data.</text>
</comment>
<evidence type="ECO:0000313" key="3">
    <source>
        <dbReference type="EMBL" id="MEV8465610.1"/>
    </source>
</evidence>
<evidence type="ECO:0000259" key="2">
    <source>
        <dbReference type="SMART" id="SM00867"/>
    </source>
</evidence>
<dbReference type="EMBL" id="JBFBVU010000002">
    <property type="protein sequence ID" value="MEV8465610.1"/>
    <property type="molecule type" value="Genomic_DNA"/>
</dbReference>
<dbReference type="Gene3D" id="2.40.128.110">
    <property type="entry name" value="Lipid/polyisoprenoid-binding, YceI-like"/>
    <property type="match status" value="1"/>
</dbReference>
<feature type="domain" description="Lipid/polyisoprenoid-binding YceI-like" evidence="2">
    <location>
        <begin position="27"/>
        <end position="191"/>
    </location>
</feature>
<organism evidence="3 4">
    <name type="scientific">Meridianimarinicoccus marinus</name>
    <dbReference type="NCBI Taxonomy" id="3231483"/>
    <lineage>
        <taxon>Bacteria</taxon>
        <taxon>Pseudomonadati</taxon>
        <taxon>Pseudomonadota</taxon>
        <taxon>Alphaproteobacteria</taxon>
        <taxon>Rhodobacterales</taxon>
        <taxon>Paracoccaceae</taxon>
        <taxon>Meridianimarinicoccus</taxon>
    </lineage>
</organism>
<dbReference type="RefSeq" id="WP_366191193.1">
    <property type="nucleotide sequence ID" value="NZ_JBFBVU010000002.1"/>
</dbReference>
<dbReference type="Proteomes" id="UP001553161">
    <property type="component" value="Unassembled WGS sequence"/>
</dbReference>
<dbReference type="PANTHER" id="PTHR34406:SF1">
    <property type="entry name" value="PROTEIN YCEI"/>
    <property type="match status" value="1"/>
</dbReference>
<dbReference type="SUPFAM" id="SSF101874">
    <property type="entry name" value="YceI-like"/>
    <property type="match status" value="1"/>
</dbReference>
<dbReference type="SMART" id="SM00867">
    <property type="entry name" value="YceI"/>
    <property type="match status" value="1"/>
</dbReference>
<keyword evidence="4" id="KW-1185">Reference proteome</keyword>
<dbReference type="Pfam" id="PF04264">
    <property type="entry name" value="YceI"/>
    <property type="match status" value="1"/>
</dbReference>
<evidence type="ECO:0000313" key="4">
    <source>
        <dbReference type="Proteomes" id="UP001553161"/>
    </source>
</evidence>
<dbReference type="InterPro" id="IPR036761">
    <property type="entry name" value="TTHA0802/YceI-like_sf"/>
</dbReference>